<dbReference type="AlphaFoldDB" id="A0A0E9WBU5"/>
<evidence type="ECO:0000313" key="1">
    <source>
        <dbReference type="EMBL" id="JAH87756.1"/>
    </source>
</evidence>
<organism evidence="1">
    <name type="scientific">Anguilla anguilla</name>
    <name type="common">European freshwater eel</name>
    <name type="synonym">Muraena anguilla</name>
    <dbReference type="NCBI Taxonomy" id="7936"/>
    <lineage>
        <taxon>Eukaryota</taxon>
        <taxon>Metazoa</taxon>
        <taxon>Chordata</taxon>
        <taxon>Craniata</taxon>
        <taxon>Vertebrata</taxon>
        <taxon>Euteleostomi</taxon>
        <taxon>Actinopterygii</taxon>
        <taxon>Neopterygii</taxon>
        <taxon>Teleostei</taxon>
        <taxon>Anguilliformes</taxon>
        <taxon>Anguillidae</taxon>
        <taxon>Anguilla</taxon>
    </lineage>
</organism>
<accession>A0A0E9WBU5</accession>
<dbReference type="EMBL" id="GBXM01020821">
    <property type="protein sequence ID" value="JAH87756.1"/>
    <property type="molecule type" value="Transcribed_RNA"/>
</dbReference>
<protein>
    <submittedName>
        <fullName evidence="1">Uncharacterized protein</fullName>
    </submittedName>
</protein>
<sequence>MRLVKSLFCPKIKIQRLKDVCDCTWMPLACTREKYIEVIPLLWDFFPPHFKII</sequence>
<name>A0A0E9WBU5_ANGAN</name>
<proteinExistence type="predicted"/>
<reference evidence="1" key="2">
    <citation type="journal article" date="2015" name="Fish Shellfish Immunol.">
        <title>Early steps in the European eel (Anguilla anguilla)-Vibrio vulnificus interaction in the gills: Role of the RtxA13 toxin.</title>
        <authorList>
            <person name="Callol A."/>
            <person name="Pajuelo D."/>
            <person name="Ebbesson L."/>
            <person name="Teles M."/>
            <person name="MacKenzie S."/>
            <person name="Amaro C."/>
        </authorList>
    </citation>
    <scope>NUCLEOTIDE SEQUENCE</scope>
</reference>
<reference evidence="1" key="1">
    <citation type="submission" date="2014-11" db="EMBL/GenBank/DDBJ databases">
        <authorList>
            <person name="Amaro Gonzalez C."/>
        </authorList>
    </citation>
    <scope>NUCLEOTIDE SEQUENCE</scope>
</reference>